<evidence type="ECO:0000256" key="2">
    <source>
        <dbReference type="ARBA" id="ARBA00022741"/>
    </source>
</evidence>
<dbReference type="InterPro" id="IPR014016">
    <property type="entry name" value="UvrD-like_ATP-bd"/>
</dbReference>
<evidence type="ECO:0000256" key="7">
    <source>
        <dbReference type="ARBA" id="ARBA00034617"/>
    </source>
</evidence>
<evidence type="ECO:0000256" key="8">
    <source>
        <dbReference type="ARBA" id="ARBA00034808"/>
    </source>
</evidence>
<dbReference type="Pfam" id="PF00580">
    <property type="entry name" value="UvrD-helicase"/>
    <property type="match status" value="1"/>
</dbReference>
<name>A0ABT1JI68_ACTCY</name>
<dbReference type="RefSeq" id="WP_026417252.1">
    <property type="nucleotide sequence ID" value="NZ_AUBJ02000001.1"/>
</dbReference>
<dbReference type="InterPro" id="IPR027417">
    <property type="entry name" value="P-loop_NTPase"/>
</dbReference>
<dbReference type="Gene3D" id="1.10.10.160">
    <property type="match status" value="1"/>
</dbReference>
<evidence type="ECO:0000256" key="4">
    <source>
        <dbReference type="ARBA" id="ARBA00022806"/>
    </source>
</evidence>
<dbReference type="InterPro" id="IPR010997">
    <property type="entry name" value="HRDC-like_sf"/>
</dbReference>
<dbReference type="CDD" id="cd17932">
    <property type="entry name" value="DEXQc_UvrD"/>
    <property type="match status" value="1"/>
</dbReference>
<evidence type="ECO:0000313" key="15">
    <source>
        <dbReference type="Proteomes" id="UP000791080"/>
    </source>
</evidence>
<dbReference type="PROSITE" id="PS51198">
    <property type="entry name" value="UVRD_HELICASE_ATP_BIND"/>
    <property type="match status" value="1"/>
</dbReference>
<dbReference type="InterPro" id="IPR013986">
    <property type="entry name" value="DExx_box_DNA_helicase_dom_sf"/>
</dbReference>
<dbReference type="SMART" id="SM00341">
    <property type="entry name" value="HRDC"/>
    <property type="match status" value="1"/>
</dbReference>
<dbReference type="Gene3D" id="1.10.150.80">
    <property type="entry name" value="HRDC domain"/>
    <property type="match status" value="1"/>
</dbReference>
<keyword evidence="2 10" id="KW-0547">Nucleotide-binding</keyword>
<evidence type="ECO:0000256" key="3">
    <source>
        <dbReference type="ARBA" id="ARBA00022801"/>
    </source>
</evidence>
<protein>
    <recommendedName>
        <fullName evidence="8">DNA 3'-5' helicase</fullName>
        <ecNumber evidence="8">5.6.2.4</ecNumber>
    </recommendedName>
</protein>
<keyword evidence="4 10" id="KW-0347">Helicase</keyword>
<dbReference type="Gene3D" id="1.10.486.10">
    <property type="entry name" value="PCRA, domain 4"/>
    <property type="match status" value="2"/>
</dbReference>
<keyword evidence="6" id="KW-0413">Isomerase</keyword>
<dbReference type="CDD" id="cd18807">
    <property type="entry name" value="SF1_C_UvrD"/>
    <property type="match status" value="1"/>
</dbReference>
<dbReference type="PANTHER" id="PTHR11070">
    <property type="entry name" value="UVRD / RECB / PCRA DNA HELICASE FAMILY MEMBER"/>
    <property type="match status" value="1"/>
</dbReference>
<evidence type="ECO:0000256" key="5">
    <source>
        <dbReference type="ARBA" id="ARBA00022840"/>
    </source>
</evidence>
<dbReference type="InterPro" id="IPR014017">
    <property type="entry name" value="DNA_helicase_UvrD-like_C"/>
</dbReference>
<dbReference type="PROSITE" id="PS50967">
    <property type="entry name" value="HRDC"/>
    <property type="match status" value="1"/>
</dbReference>
<dbReference type="InterPro" id="IPR000212">
    <property type="entry name" value="DNA_helicase_UvrD/REP"/>
</dbReference>
<dbReference type="PANTHER" id="PTHR11070:SF69">
    <property type="entry name" value="ATP-DEPENDENT DNA HELICASE UVRD2"/>
    <property type="match status" value="1"/>
</dbReference>
<dbReference type="EMBL" id="AUBJ02000001">
    <property type="protein sequence ID" value="MCP2332226.1"/>
    <property type="molecule type" value="Genomic_DNA"/>
</dbReference>
<feature type="domain" description="UvrD-like helicase C-terminal" evidence="13">
    <location>
        <begin position="288"/>
        <end position="545"/>
    </location>
</feature>
<dbReference type="InterPro" id="IPR044876">
    <property type="entry name" value="HRDC_dom_sf"/>
</dbReference>
<dbReference type="Proteomes" id="UP000791080">
    <property type="component" value="Unassembled WGS sequence"/>
</dbReference>
<dbReference type="SUPFAM" id="SSF52540">
    <property type="entry name" value="P-loop containing nucleoside triphosphate hydrolases"/>
    <property type="match status" value="1"/>
</dbReference>
<comment type="catalytic activity">
    <reaction evidence="7">
        <text>Couples ATP hydrolysis with the unwinding of duplex DNA by translocating in the 3'-5' direction.</text>
        <dbReference type="EC" id="5.6.2.4"/>
    </reaction>
</comment>
<dbReference type="GO" id="GO:0004386">
    <property type="term" value="F:helicase activity"/>
    <property type="evidence" value="ECO:0007669"/>
    <property type="project" value="UniProtKB-KW"/>
</dbReference>
<evidence type="ECO:0000313" key="14">
    <source>
        <dbReference type="EMBL" id="MCP2332226.1"/>
    </source>
</evidence>
<evidence type="ECO:0000259" key="11">
    <source>
        <dbReference type="PROSITE" id="PS50967"/>
    </source>
</evidence>
<sequence length="703" mass="77398">MVGERRLLDGLDPEQRTAVLAPRGPVCVLAGAGTGKTRTITRRIAALVHQGHVAPGQVLAVTFTARAAAELRTRLRDLGVGGVQARTFHAAALRQLRYFWPRVVGDAPWQLLERKPTLVAQAAHRLGVDTERETLRDLIAEIEWAKGTLVTPGDYPRAAARRTPPVAAELTARVYDGYERLKNEARLLDFDDLLLHTAAALEEHQEVAGEFRDRYRCFVVDEYQDVTPLQQRVLDAWLGDRDDLTVVGDANQTIYSFAGASPRWLLGFSRRYQGSTVVRLERDYRSTPQVVALANGLIDRAKERPAGSRLRLVGQRQDGPEPTYGEYDDEPAEARAVARRIRELVESGTAPSEIAVLYRINAQSEAYEQALSEVGVAYQVRGGERFFARQEVRQAVRALRAAAGEEDPGRDPGGRPDADLPARVRVVLAPLGLTAEAPPGQAARERWESLRALADLAVELARAVPEADLRRFCADLDMRAEAQFPPTVQGVTLASLHAAKGLEWDAVFLVGLVDGTLPIQHAEGDDAAIEEERRLLYVGVTRARDRLWLSWSLAKVEGGRRYRRRSRFLHGVIPDGHPVSLASRTRRREEGNAVGTAPRPTCRVCGRALVGASEVKLTRCADCPSDVDQDLLERLRRWRAERATSLRVPAFVVLSDATLLAVAEQRPSDRAGLVAIPGIGATKLDSYGADLLAVVREKTQLNG</sequence>
<evidence type="ECO:0000259" key="12">
    <source>
        <dbReference type="PROSITE" id="PS51198"/>
    </source>
</evidence>
<evidence type="ECO:0000256" key="9">
    <source>
        <dbReference type="ARBA" id="ARBA00048988"/>
    </source>
</evidence>
<evidence type="ECO:0000256" key="10">
    <source>
        <dbReference type="PROSITE-ProRule" id="PRU00560"/>
    </source>
</evidence>
<evidence type="ECO:0000259" key="13">
    <source>
        <dbReference type="PROSITE" id="PS51217"/>
    </source>
</evidence>
<feature type="domain" description="HRDC" evidence="11">
    <location>
        <begin position="625"/>
        <end position="703"/>
    </location>
</feature>
<comment type="catalytic activity">
    <reaction evidence="9">
        <text>ATP + H2O = ADP + phosphate + H(+)</text>
        <dbReference type="Rhea" id="RHEA:13065"/>
        <dbReference type="ChEBI" id="CHEBI:15377"/>
        <dbReference type="ChEBI" id="CHEBI:15378"/>
        <dbReference type="ChEBI" id="CHEBI:30616"/>
        <dbReference type="ChEBI" id="CHEBI:43474"/>
        <dbReference type="ChEBI" id="CHEBI:456216"/>
        <dbReference type="EC" id="5.6.2.4"/>
    </reaction>
</comment>
<comment type="similarity">
    <text evidence="1">Belongs to the helicase family. UvrD subfamily.</text>
</comment>
<keyword evidence="3 10" id="KW-0378">Hydrolase</keyword>
<feature type="binding site" evidence="10">
    <location>
        <begin position="30"/>
        <end position="37"/>
    </location>
    <ligand>
        <name>ATP</name>
        <dbReference type="ChEBI" id="CHEBI:30616"/>
    </ligand>
</feature>
<proteinExistence type="inferred from homology"/>
<dbReference type="InterPro" id="IPR002121">
    <property type="entry name" value="HRDC_dom"/>
</dbReference>
<dbReference type="PROSITE" id="PS51217">
    <property type="entry name" value="UVRD_HELICASE_CTER"/>
    <property type="match status" value="1"/>
</dbReference>
<feature type="domain" description="UvrD-like helicase ATP-binding" evidence="12">
    <location>
        <begin position="9"/>
        <end position="287"/>
    </location>
</feature>
<reference evidence="14 15" key="1">
    <citation type="submission" date="2013-07" db="EMBL/GenBank/DDBJ databases">
        <authorList>
            <consortium name="DOE Joint Genome Institute"/>
            <person name="Reeve W."/>
            <person name="Huntemann M."/>
            <person name="Han J."/>
            <person name="Chen A."/>
            <person name="Kyrpides N."/>
            <person name="Mavromatis K."/>
            <person name="Markowitz V."/>
            <person name="Palaniappan K."/>
            <person name="Ivanova N."/>
            <person name="Schaumberg A."/>
            <person name="Pati A."/>
            <person name="Liolios K."/>
            <person name="Nordberg H.P."/>
            <person name="Cantor M.N."/>
            <person name="Hua S.X."/>
            <person name="Woyke T."/>
        </authorList>
    </citation>
    <scope>NUCLEOTIDE SEQUENCE [LARGE SCALE GENOMIC DNA]</scope>
    <source>
        <strain evidence="14 15">DSM 43889</strain>
    </source>
</reference>
<organism evidence="14 15">
    <name type="scientific">Actinoalloteichus caeruleus DSM 43889</name>
    <dbReference type="NCBI Taxonomy" id="1120930"/>
    <lineage>
        <taxon>Bacteria</taxon>
        <taxon>Bacillati</taxon>
        <taxon>Actinomycetota</taxon>
        <taxon>Actinomycetes</taxon>
        <taxon>Pseudonocardiales</taxon>
        <taxon>Pseudonocardiaceae</taxon>
        <taxon>Actinoalloteichus</taxon>
        <taxon>Actinoalloteichus cyanogriseus</taxon>
    </lineage>
</organism>
<evidence type="ECO:0000256" key="1">
    <source>
        <dbReference type="ARBA" id="ARBA00009922"/>
    </source>
</evidence>
<reference evidence="14 15" key="2">
    <citation type="submission" date="2022-06" db="EMBL/GenBank/DDBJ databases">
        <title>Genomic Encyclopedia of Type Strains, Phase I: the one thousand microbial genomes (KMG-I) project.</title>
        <authorList>
            <person name="Kyrpides N."/>
        </authorList>
    </citation>
    <scope>NUCLEOTIDE SEQUENCE [LARGE SCALE GENOMIC DNA]</scope>
    <source>
        <strain evidence="14 15">DSM 43889</strain>
    </source>
</reference>
<dbReference type="Pfam" id="PF13361">
    <property type="entry name" value="UvrD_C"/>
    <property type="match status" value="2"/>
</dbReference>
<dbReference type="SUPFAM" id="SSF47819">
    <property type="entry name" value="HRDC-like"/>
    <property type="match status" value="1"/>
</dbReference>
<dbReference type="EC" id="5.6.2.4" evidence="8"/>
<evidence type="ECO:0000256" key="6">
    <source>
        <dbReference type="ARBA" id="ARBA00023235"/>
    </source>
</evidence>
<keyword evidence="15" id="KW-1185">Reference proteome</keyword>
<accession>A0ABT1JI68</accession>
<comment type="caution">
    <text evidence="14">The sequence shown here is derived from an EMBL/GenBank/DDBJ whole genome shotgun (WGS) entry which is preliminary data.</text>
</comment>
<dbReference type="Pfam" id="PF00570">
    <property type="entry name" value="HRDC"/>
    <property type="match status" value="1"/>
</dbReference>
<gene>
    <name evidence="14" type="ORF">G443_002496</name>
</gene>
<keyword evidence="5 10" id="KW-0067">ATP-binding</keyword>
<dbReference type="Gene3D" id="3.40.50.300">
    <property type="entry name" value="P-loop containing nucleotide triphosphate hydrolases"/>
    <property type="match status" value="3"/>
</dbReference>